<organism evidence="12 13">
    <name type="scientific">Sander lucioperca</name>
    <name type="common">Pike-perch</name>
    <name type="synonym">Perca lucioperca</name>
    <dbReference type="NCBI Taxonomy" id="283035"/>
    <lineage>
        <taxon>Eukaryota</taxon>
        <taxon>Metazoa</taxon>
        <taxon>Chordata</taxon>
        <taxon>Craniata</taxon>
        <taxon>Vertebrata</taxon>
        <taxon>Euteleostomi</taxon>
        <taxon>Actinopterygii</taxon>
        <taxon>Neopterygii</taxon>
        <taxon>Teleostei</taxon>
        <taxon>Neoteleostei</taxon>
        <taxon>Acanthomorphata</taxon>
        <taxon>Eupercaria</taxon>
        <taxon>Perciformes</taxon>
        <taxon>Percoidei</taxon>
        <taxon>Percidae</taxon>
        <taxon>Luciopercinae</taxon>
        <taxon>Sander</taxon>
    </lineage>
</organism>
<evidence type="ECO:0000256" key="6">
    <source>
        <dbReference type="ARBA" id="ARBA00022840"/>
    </source>
</evidence>
<dbReference type="GO" id="GO:0004674">
    <property type="term" value="F:protein serine/threonine kinase activity"/>
    <property type="evidence" value="ECO:0007669"/>
    <property type="project" value="UniProtKB-KW"/>
</dbReference>
<keyword evidence="5" id="KW-0418">Kinase</keyword>
<reference evidence="12" key="2">
    <citation type="submission" date="2025-09" db="UniProtKB">
        <authorList>
            <consortium name="Ensembl"/>
        </authorList>
    </citation>
    <scope>IDENTIFICATION</scope>
</reference>
<dbReference type="FunFam" id="3.30.200.20:FF:000163">
    <property type="entry name" value="SRSF protein kinase 2 isoform X1"/>
    <property type="match status" value="1"/>
</dbReference>
<dbReference type="PROSITE" id="PS50011">
    <property type="entry name" value="PROTEIN_KINASE_DOM"/>
    <property type="match status" value="1"/>
</dbReference>
<evidence type="ECO:0000256" key="5">
    <source>
        <dbReference type="ARBA" id="ARBA00022777"/>
    </source>
</evidence>
<dbReference type="InterPro" id="IPR017441">
    <property type="entry name" value="Protein_kinase_ATP_BS"/>
</dbReference>
<feature type="compositionally biased region" description="Basic residues" evidence="10">
    <location>
        <begin position="276"/>
        <end position="286"/>
    </location>
</feature>
<dbReference type="GO" id="GO:0035556">
    <property type="term" value="P:intracellular signal transduction"/>
    <property type="evidence" value="ECO:0007669"/>
    <property type="project" value="TreeGrafter"/>
</dbReference>
<name>A0A8D0A847_SANLU</name>
<dbReference type="PROSITE" id="PS00107">
    <property type="entry name" value="PROTEIN_KINASE_ATP"/>
    <property type="match status" value="1"/>
</dbReference>
<dbReference type="InterPro" id="IPR008271">
    <property type="entry name" value="Ser/Thr_kinase_AS"/>
</dbReference>
<dbReference type="PANTHER" id="PTHR47634">
    <property type="entry name" value="PROTEIN KINASE DOMAIN-CONTAINING PROTEIN-RELATED"/>
    <property type="match status" value="1"/>
</dbReference>
<dbReference type="EC" id="2.7.11.1" evidence="1"/>
<feature type="region of interest" description="Disordered" evidence="10">
    <location>
        <begin position="16"/>
        <end position="58"/>
    </location>
</feature>
<keyword evidence="13" id="KW-1185">Reference proteome</keyword>
<evidence type="ECO:0000256" key="1">
    <source>
        <dbReference type="ARBA" id="ARBA00012513"/>
    </source>
</evidence>
<sequence>MSSSYAAAISALLSASSSNPPAGSPKPSPQPSKPAHSPPAVQIHPHSPEPLGSYDEQQENPADYGIGGYYPVEIEEIFVDRYQVVKKLGWGHFSTVWLCWDMVKGRFVALKVVKSAQTFTETALDEIKLLKCVRDSDPKDPKREKIVHLIDDFRITGVNGEHVCMVLEVLGHQLLRWIIKSNYTGLPLPCVKSILRQVLQGLDYLHSKCKIIHTDIKPENILLRVDEVYIQNLAANTKLWQHSFVIIHSTIYSVFYSMLTSDCFPQLQSSKVSRSPIKRLTRKDRSRRGQESASNYNQKDKLHVSFSDVTAPPSTRSSTCHSKLTGPNLTLRRQTLLLEDGLGSAPHSQRDSICSWPDLNTDAPVSGSRSVLLDQTSSPSSHRTIPLFYFLGISDSGVLLDLLKPQNADKILIKIADLGNACWVHKHFTEDIQTCQYRSVEVLIGADYDTPADIWSTACMAFELATGDYLFDPQSGATFSREEDHIAHIIELLGSLPSQFALSGRNSKRYFNRKGQLRHISKLKPWSLFEILLDKYEWRREEAVQFSSFLLTMLELLPEERATAAQCLKHPWLTS</sequence>
<dbReference type="Ensembl" id="ENSSLUT00000052892.1">
    <property type="protein sequence ID" value="ENSSLUP00000051379.1"/>
    <property type="gene ID" value="ENSSLUG00000022192.1"/>
</dbReference>
<dbReference type="FunFam" id="1.10.510.10:FF:001037">
    <property type="entry name" value="SRSF protein kinase 2"/>
    <property type="match status" value="1"/>
</dbReference>
<evidence type="ECO:0000256" key="2">
    <source>
        <dbReference type="ARBA" id="ARBA00022527"/>
    </source>
</evidence>
<dbReference type="GO" id="GO:0005634">
    <property type="term" value="C:nucleus"/>
    <property type="evidence" value="ECO:0007669"/>
    <property type="project" value="TreeGrafter"/>
</dbReference>
<dbReference type="InterPro" id="IPR000719">
    <property type="entry name" value="Prot_kinase_dom"/>
</dbReference>
<dbReference type="GeneTree" id="ENSGT00940000157877"/>
<evidence type="ECO:0000256" key="3">
    <source>
        <dbReference type="ARBA" id="ARBA00022679"/>
    </source>
</evidence>
<dbReference type="AlphaFoldDB" id="A0A8D0A847"/>
<accession>A0A8D0A847</accession>
<dbReference type="SUPFAM" id="SSF56112">
    <property type="entry name" value="Protein kinase-like (PK-like)"/>
    <property type="match status" value="1"/>
</dbReference>
<comment type="catalytic activity">
    <reaction evidence="7">
        <text>L-threonyl-[protein] + ATP = O-phospho-L-threonyl-[protein] + ADP + H(+)</text>
        <dbReference type="Rhea" id="RHEA:46608"/>
        <dbReference type="Rhea" id="RHEA-COMP:11060"/>
        <dbReference type="Rhea" id="RHEA-COMP:11605"/>
        <dbReference type="ChEBI" id="CHEBI:15378"/>
        <dbReference type="ChEBI" id="CHEBI:30013"/>
        <dbReference type="ChEBI" id="CHEBI:30616"/>
        <dbReference type="ChEBI" id="CHEBI:61977"/>
        <dbReference type="ChEBI" id="CHEBI:456216"/>
        <dbReference type="EC" id="2.7.11.1"/>
    </reaction>
</comment>
<feature type="region of interest" description="Disordered" evidence="10">
    <location>
        <begin position="275"/>
        <end position="297"/>
    </location>
</feature>
<keyword evidence="2" id="KW-0723">Serine/threonine-protein kinase</keyword>
<gene>
    <name evidence="12" type="primary">LOC116036130</name>
</gene>
<proteinExistence type="predicted"/>
<dbReference type="Proteomes" id="UP000694568">
    <property type="component" value="Unplaced"/>
</dbReference>
<evidence type="ECO:0000256" key="10">
    <source>
        <dbReference type="SAM" id="MobiDB-lite"/>
    </source>
</evidence>
<dbReference type="GO" id="GO:0005524">
    <property type="term" value="F:ATP binding"/>
    <property type="evidence" value="ECO:0007669"/>
    <property type="project" value="UniProtKB-UniRule"/>
</dbReference>
<evidence type="ECO:0000256" key="7">
    <source>
        <dbReference type="ARBA" id="ARBA00047899"/>
    </source>
</evidence>
<keyword evidence="6 9" id="KW-0067">ATP-binding</keyword>
<evidence type="ECO:0000259" key="11">
    <source>
        <dbReference type="PROSITE" id="PS50011"/>
    </source>
</evidence>
<dbReference type="SMART" id="SM00220">
    <property type="entry name" value="S_TKc"/>
    <property type="match status" value="1"/>
</dbReference>
<evidence type="ECO:0000313" key="13">
    <source>
        <dbReference type="Proteomes" id="UP000694568"/>
    </source>
</evidence>
<feature type="binding site" evidence="9">
    <location>
        <position position="111"/>
    </location>
    <ligand>
        <name>ATP</name>
        <dbReference type="ChEBI" id="CHEBI:30616"/>
    </ligand>
</feature>
<dbReference type="Pfam" id="PF00069">
    <property type="entry name" value="Pkinase"/>
    <property type="match status" value="2"/>
</dbReference>
<evidence type="ECO:0000256" key="8">
    <source>
        <dbReference type="ARBA" id="ARBA00048679"/>
    </source>
</evidence>
<dbReference type="InterPro" id="IPR011009">
    <property type="entry name" value="Kinase-like_dom_sf"/>
</dbReference>
<keyword evidence="3" id="KW-0808">Transferase</keyword>
<feature type="domain" description="Protein kinase" evidence="11">
    <location>
        <begin position="82"/>
        <end position="573"/>
    </location>
</feature>
<keyword evidence="4 9" id="KW-0547">Nucleotide-binding</keyword>
<comment type="catalytic activity">
    <reaction evidence="8">
        <text>L-seryl-[protein] + ATP = O-phospho-L-seryl-[protein] + ADP + H(+)</text>
        <dbReference type="Rhea" id="RHEA:17989"/>
        <dbReference type="Rhea" id="RHEA-COMP:9863"/>
        <dbReference type="Rhea" id="RHEA-COMP:11604"/>
        <dbReference type="ChEBI" id="CHEBI:15378"/>
        <dbReference type="ChEBI" id="CHEBI:29999"/>
        <dbReference type="ChEBI" id="CHEBI:30616"/>
        <dbReference type="ChEBI" id="CHEBI:83421"/>
        <dbReference type="ChEBI" id="CHEBI:456216"/>
        <dbReference type="EC" id="2.7.11.1"/>
    </reaction>
</comment>
<dbReference type="Gene3D" id="1.10.510.10">
    <property type="entry name" value="Transferase(Phosphotransferase) domain 1"/>
    <property type="match status" value="2"/>
</dbReference>
<dbReference type="PROSITE" id="PS00108">
    <property type="entry name" value="PROTEIN_KINASE_ST"/>
    <property type="match status" value="1"/>
</dbReference>
<dbReference type="FunFam" id="1.10.510.10:FF:000275">
    <property type="entry name" value="SRSF protein kinase 2 isoform X3"/>
    <property type="match status" value="1"/>
</dbReference>
<dbReference type="PANTHER" id="PTHR47634:SF20">
    <property type="entry name" value="SRSF PROTEIN KINASE 3"/>
    <property type="match status" value="1"/>
</dbReference>
<dbReference type="GO" id="GO:0005737">
    <property type="term" value="C:cytoplasm"/>
    <property type="evidence" value="ECO:0007669"/>
    <property type="project" value="TreeGrafter"/>
</dbReference>
<evidence type="ECO:0000256" key="4">
    <source>
        <dbReference type="ARBA" id="ARBA00022741"/>
    </source>
</evidence>
<dbReference type="GO" id="GO:0050684">
    <property type="term" value="P:regulation of mRNA processing"/>
    <property type="evidence" value="ECO:0007669"/>
    <property type="project" value="TreeGrafter"/>
</dbReference>
<evidence type="ECO:0000256" key="9">
    <source>
        <dbReference type="PROSITE-ProRule" id="PRU10141"/>
    </source>
</evidence>
<protein>
    <recommendedName>
        <fullName evidence="1">non-specific serine/threonine protein kinase</fullName>
        <ecNumber evidence="1">2.7.11.1</ecNumber>
    </recommendedName>
</protein>
<feature type="compositionally biased region" description="Pro residues" evidence="10">
    <location>
        <begin position="22"/>
        <end position="32"/>
    </location>
</feature>
<dbReference type="Gene3D" id="3.30.200.20">
    <property type="entry name" value="Phosphorylase Kinase, domain 1"/>
    <property type="match status" value="1"/>
</dbReference>
<evidence type="ECO:0000313" key="12">
    <source>
        <dbReference type="Ensembl" id="ENSSLUP00000051379.1"/>
    </source>
</evidence>
<reference evidence="12" key="1">
    <citation type="submission" date="2025-08" db="UniProtKB">
        <authorList>
            <consortium name="Ensembl"/>
        </authorList>
    </citation>
    <scope>IDENTIFICATION</scope>
</reference>
<dbReference type="GO" id="GO:0000245">
    <property type="term" value="P:spliceosomal complex assembly"/>
    <property type="evidence" value="ECO:0007669"/>
    <property type="project" value="TreeGrafter"/>
</dbReference>
<dbReference type="InterPro" id="IPR051334">
    <property type="entry name" value="SRPK"/>
</dbReference>